<feature type="transmembrane region" description="Helical" evidence="26">
    <location>
        <begin position="249"/>
        <end position="271"/>
    </location>
</feature>
<evidence type="ECO:0000256" key="10">
    <source>
        <dbReference type="ARBA" id="ARBA00044881"/>
    </source>
</evidence>
<comment type="catalytic activity">
    <reaction evidence="19">
        <text>L-alanyl-L-lysine(out) = L-alanyl-L-lysine(in)</text>
        <dbReference type="Rhea" id="RHEA:79415"/>
        <dbReference type="ChEBI" id="CHEBI:192470"/>
    </reaction>
</comment>
<feature type="transmembrane region" description="Helical" evidence="26">
    <location>
        <begin position="84"/>
        <end position="105"/>
    </location>
</feature>
<name>A0AAD5XUU8_9FUNG</name>
<dbReference type="Pfam" id="PF07690">
    <property type="entry name" value="MFS_1"/>
    <property type="match status" value="2"/>
</dbReference>
<feature type="region of interest" description="Disordered" evidence="25">
    <location>
        <begin position="177"/>
        <end position="216"/>
    </location>
</feature>
<dbReference type="EMBL" id="JADGJQ010000007">
    <property type="protein sequence ID" value="KAJ3183082.1"/>
    <property type="molecule type" value="Genomic_DNA"/>
</dbReference>
<comment type="catalytic activity">
    <reaction evidence="14">
        <text>L-aspartyl-L-lysine(out) = L-aspartyl-L-lysine(in)</text>
        <dbReference type="Rhea" id="RHEA:79411"/>
        <dbReference type="ChEBI" id="CHEBI:229953"/>
    </reaction>
</comment>
<feature type="transmembrane region" description="Helical" evidence="26">
    <location>
        <begin position="145"/>
        <end position="165"/>
    </location>
</feature>
<comment type="catalytic activity">
    <reaction evidence="8">
        <text>L-lysyl-L-alanine(out) = L-lysyl-L-alanine(in)</text>
        <dbReference type="Rhea" id="RHEA:79399"/>
        <dbReference type="ChEBI" id="CHEBI:229954"/>
    </reaction>
</comment>
<evidence type="ECO:0000256" key="21">
    <source>
        <dbReference type="ARBA" id="ARBA00044985"/>
    </source>
</evidence>
<comment type="catalytic activity">
    <reaction evidence="9">
        <text>L-histidyl-glycine(out) = L-histidyl-glycine(in)</text>
        <dbReference type="Rhea" id="RHEA:79395"/>
        <dbReference type="ChEBI" id="CHEBI:229957"/>
    </reaction>
</comment>
<feature type="transmembrane region" description="Helical" evidence="26">
    <location>
        <begin position="427"/>
        <end position="446"/>
    </location>
</feature>
<comment type="catalytic activity">
    <reaction evidence="20">
        <text>L-lysyl-glycine(out) = L-lysyl-glycine(in)</text>
        <dbReference type="Rhea" id="RHEA:79407"/>
        <dbReference type="ChEBI" id="CHEBI:191202"/>
    </reaction>
</comment>
<comment type="caution">
    <text evidence="27">The sequence shown here is derived from an EMBL/GenBank/DDBJ whole genome shotgun (WGS) entry which is preliminary data.</text>
</comment>
<evidence type="ECO:0000256" key="26">
    <source>
        <dbReference type="SAM" id="Phobius"/>
    </source>
</evidence>
<evidence type="ECO:0000256" key="16">
    <source>
        <dbReference type="ARBA" id="ARBA00044900"/>
    </source>
</evidence>
<evidence type="ECO:0000256" key="14">
    <source>
        <dbReference type="ARBA" id="ARBA00044898"/>
    </source>
</evidence>
<evidence type="ECO:0000256" key="19">
    <source>
        <dbReference type="ARBA" id="ARBA00044919"/>
    </source>
</evidence>
<evidence type="ECO:0000256" key="12">
    <source>
        <dbReference type="ARBA" id="ARBA00044891"/>
    </source>
</evidence>
<evidence type="ECO:0000256" key="5">
    <source>
        <dbReference type="ARBA" id="ARBA00022989"/>
    </source>
</evidence>
<keyword evidence="28" id="KW-1185">Reference proteome</keyword>
<evidence type="ECO:0000256" key="7">
    <source>
        <dbReference type="ARBA" id="ARBA00023228"/>
    </source>
</evidence>
<feature type="transmembrane region" description="Helical" evidence="26">
    <location>
        <begin position="320"/>
        <end position="342"/>
    </location>
</feature>
<feature type="transmembrane region" description="Helical" evidence="26">
    <location>
        <begin position="38"/>
        <end position="57"/>
    </location>
</feature>
<organism evidence="27 28">
    <name type="scientific">Geranomyces variabilis</name>
    <dbReference type="NCBI Taxonomy" id="109894"/>
    <lineage>
        <taxon>Eukaryota</taxon>
        <taxon>Fungi</taxon>
        <taxon>Fungi incertae sedis</taxon>
        <taxon>Chytridiomycota</taxon>
        <taxon>Chytridiomycota incertae sedis</taxon>
        <taxon>Chytridiomycetes</taxon>
        <taxon>Spizellomycetales</taxon>
        <taxon>Powellomycetaceae</taxon>
        <taxon>Geranomyces</taxon>
    </lineage>
</organism>
<evidence type="ECO:0000256" key="4">
    <source>
        <dbReference type="ARBA" id="ARBA00022692"/>
    </source>
</evidence>
<keyword evidence="4 26" id="KW-0812">Transmembrane</keyword>
<reference evidence="27" key="1">
    <citation type="submission" date="2020-05" db="EMBL/GenBank/DDBJ databases">
        <title>Phylogenomic resolution of chytrid fungi.</title>
        <authorList>
            <person name="Stajich J.E."/>
            <person name="Amses K."/>
            <person name="Simmons R."/>
            <person name="Seto K."/>
            <person name="Myers J."/>
            <person name="Bonds A."/>
            <person name="Quandt C.A."/>
            <person name="Barry K."/>
            <person name="Liu P."/>
            <person name="Grigoriev I."/>
            <person name="Longcore J.E."/>
            <person name="James T.Y."/>
        </authorList>
    </citation>
    <scope>NUCLEOTIDE SEQUENCE</scope>
    <source>
        <strain evidence="27">JEL0379</strain>
    </source>
</reference>
<dbReference type="PANTHER" id="PTHR23512:SF3">
    <property type="entry name" value="MAJOR FACILITATOR SUPERFAMILY DOMAIN-CONTAINING PROTEIN 1"/>
    <property type="match status" value="1"/>
</dbReference>
<dbReference type="InterPro" id="IPR036259">
    <property type="entry name" value="MFS_trans_sf"/>
</dbReference>
<comment type="subcellular location">
    <subcellularLocation>
        <location evidence="1">Lysosome membrane</location>
        <topology evidence="1">Multi-pass membrane protein</topology>
    </subcellularLocation>
</comment>
<protein>
    <recommendedName>
        <fullName evidence="21">Lysosomal dipeptide transporter MFSD1</fullName>
    </recommendedName>
    <alternativeName>
        <fullName evidence="22">Major facilitator superfamily domain-containing protein 1</fullName>
    </alternativeName>
</protein>
<evidence type="ECO:0000256" key="8">
    <source>
        <dbReference type="ARBA" id="ARBA00044876"/>
    </source>
</evidence>
<evidence type="ECO:0000256" key="20">
    <source>
        <dbReference type="ARBA" id="ARBA00044924"/>
    </source>
</evidence>
<dbReference type="AlphaFoldDB" id="A0AAD5XUU8"/>
<dbReference type="InterPro" id="IPR052187">
    <property type="entry name" value="MFSD1"/>
</dbReference>
<feature type="transmembrane region" description="Helical" evidence="26">
    <location>
        <begin position="348"/>
        <end position="370"/>
    </location>
</feature>
<comment type="catalytic activity">
    <reaction evidence="12">
        <text>L-lysyl-L-alpha-amino acid(out) = L-lysyl-L-alpha-amino acid(in)</text>
        <dbReference type="Rhea" id="RHEA:79387"/>
        <dbReference type="ChEBI" id="CHEBI:229965"/>
    </reaction>
</comment>
<evidence type="ECO:0000256" key="22">
    <source>
        <dbReference type="ARBA" id="ARBA00045018"/>
    </source>
</evidence>
<dbReference type="Proteomes" id="UP001212152">
    <property type="component" value="Unassembled WGS sequence"/>
</dbReference>
<evidence type="ECO:0000256" key="25">
    <source>
        <dbReference type="SAM" id="MobiDB-lite"/>
    </source>
</evidence>
<evidence type="ECO:0000256" key="13">
    <source>
        <dbReference type="ARBA" id="ARBA00044893"/>
    </source>
</evidence>
<comment type="catalytic activity">
    <reaction evidence="16">
        <text>L-lysyl-L-lysine(out) = L-lysyl-L-lysine(in)</text>
        <dbReference type="Rhea" id="RHEA:79403"/>
        <dbReference type="ChEBI" id="CHEBI:229956"/>
    </reaction>
</comment>
<dbReference type="PANTHER" id="PTHR23512">
    <property type="entry name" value="MAJOR FACILITATOR SUPERFAMILY DOMAIN-CONTAINING PROTEIN 1"/>
    <property type="match status" value="1"/>
</dbReference>
<comment type="similarity">
    <text evidence="2">Belongs to the major facilitator superfamily.</text>
</comment>
<evidence type="ECO:0000256" key="6">
    <source>
        <dbReference type="ARBA" id="ARBA00023136"/>
    </source>
</evidence>
<evidence type="ECO:0000256" key="1">
    <source>
        <dbReference type="ARBA" id="ARBA00004155"/>
    </source>
</evidence>
<dbReference type="InterPro" id="IPR011701">
    <property type="entry name" value="MFS"/>
</dbReference>
<evidence type="ECO:0000256" key="18">
    <source>
        <dbReference type="ARBA" id="ARBA00044912"/>
    </source>
</evidence>
<evidence type="ECO:0000256" key="9">
    <source>
        <dbReference type="ARBA" id="ARBA00044878"/>
    </source>
</evidence>
<feature type="region of interest" description="Disordered" evidence="25">
    <location>
        <begin position="460"/>
        <end position="585"/>
    </location>
</feature>
<proteinExistence type="inferred from homology"/>
<dbReference type="Gene3D" id="1.20.1250.20">
    <property type="entry name" value="MFS general substrate transporter like domains"/>
    <property type="match status" value="2"/>
</dbReference>
<feature type="transmembrane region" description="Helical" evidence="26">
    <location>
        <begin position="391"/>
        <end position="415"/>
    </location>
</feature>
<accession>A0AAD5XUU8</accession>
<comment type="catalytic activity">
    <reaction evidence="13">
        <text>L-alpha-aminoacyl-L-lysine(out) = L-alpha-aminoacyl-L-lysine(in)</text>
        <dbReference type="Rhea" id="RHEA:79383"/>
        <dbReference type="ChEBI" id="CHEBI:229966"/>
    </reaction>
</comment>
<comment type="function">
    <text evidence="23">Lysosomal dipeptide uniporter that selectively exports lysine, arginine or histidine-containing dipeptides with a net positive charge from the lysosome lumen into the cytosol. Could play a role in a specific type of protein O-glycosylation indirectly regulating macrophages migration and tissue invasion. Also essential for liver homeostasis.</text>
</comment>
<evidence type="ECO:0000256" key="24">
    <source>
        <dbReference type="ARBA" id="ARBA00046376"/>
    </source>
</evidence>
<comment type="subunit">
    <text evidence="24">Homodimer. Interacts with lysosomal protein GLMP (via lumenal domain); the interaction starts while both proteins are still in the endoplasmic reticulum and is required for stabilization of MFSD1 in lysosomes but has no direct effect on its targeting to lysosomes or transporter activity.</text>
</comment>
<evidence type="ECO:0000256" key="23">
    <source>
        <dbReference type="ARBA" id="ARBA00045709"/>
    </source>
</evidence>
<keyword evidence="3" id="KW-0813">Transport</keyword>
<keyword evidence="5 26" id="KW-1133">Transmembrane helix</keyword>
<comment type="catalytic activity">
    <reaction evidence="18">
        <text>L-histidyl-L-alpha-amino acid(out) = L-histidyl-L-alpha-amino acid(in)</text>
        <dbReference type="Rhea" id="RHEA:79379"/>
        <dbReference type="ChEBI" id="CHEBI:229964"/>
    </reaction>
</comment>
<evidence type="ECO:0000313" key="27">
    <source>
        <dbReference type="EMBL" id="KAJ3183082.1"/>
    </source>
</evidence>
<evidence type="ECO:0000256" key="15">
    <source>
        <dbReference type="ARBA" id="ARBA00044899"/>
    </source>
</evidence>
<keyword evidence="7" id="KW-0458">Lysosome</keyword>
<keyword evidence="6 26" id="KW-0472">Membrane</keyword>
<gene>
    <name evidence="27" type="ORF">HDU87_007504</name>
</gene>
<evidence type="ECO:0000256" key="3">
    <source>
        <dbReference type="ARBA" id="ARBA00022448"/>
    </source>
</evidence>
<evidence type="ECO:0000256" key="2">
    <source>
        <dbReference type="ARBA" id="ARBA00008335"/>
    </source>
</evidence>
<evidence type="ECO:0000256" key="11">
    <source>
        <dbReference type="ARBA" id="ARBA00044884"/>
    </source>
</evidence>
<dbReference type="GO" id="GO:0022857">
    <property type="term" value="F:transmembrane transporter activity"/>
    <property type="evidence" value="ECO:0007669"/>
    <property type="project" value="InterPro"/>
</dbReference>
<dbReference type="SUPFAM" id="SSF103473">
    <property type="entry name" value="MFS general substrate transporter"/>
    <property type="match status" value="1"/>
</dbReference>
<feature type="transmembrane region" description="Helical" evidence="26">
    <location>
        <begin position="112"/>
        <end position="133"/>
    </location>
</feature>
<comment type="catalytic activity">
    <reaction evidence="15">
        <text>L-arginyl-L-alpha-amino acid(out) = L-arginyl-L-alpha-amino acid(in)</text>
        <dbReference type="Rhea" id="RHEA:79371"/>
        <dbReference type="ChEBI" id="CHEBI:84315"/>
    </reaction>
</comment>
<evidence type="ECO:0000313" key="28">
    <source>
        <dbReference type="Proteomes" id="UP001212152"/>
    </source>
</evidence>
<sequence>MSSFGGARIFIPPAPVAGPLGAEPELDDSQHHAPSSNLRWAILLLTCLLLFGNYYAYDNPAALNTPLREYLGHDYDTWQYELNLMYAVYSFPNMFLPFIGGTLVDRLDVKKVLLFFSVVVCLGQTLFAVGVSVKNFPVMLIGRVLFGIGGESIGVVQASITTAWFRGKELAFALGLTHHSPAPPKSPNGSERRSSGSEDTAPLLHSTGSNSSLPDPLLEKGLMLDPDEEEVEEDPGPVSFRDVLQEIAMFPWAFWLICLICVLLYGTVVPFNNIASDLLMSKWYPGDTQTAGTVMSIPDTMSALLVPICGMLVDRYGGRASLLVACALVIAGVHTTLGLTYINPVYPLVFLGLSYSMYGVAIWPSIATIIQHREDTIHEEHPDQPPPKLLGTAYGLSTSALNTALTVMPLISAQIRVWGGSFVPVELFFVGLALAGAAASTVLWIVDVRNGSILQHAEIASDSEDEDGFDEQKPLLGKASARGGSYGAELHTSPTDEPAINPMDRGSGRPRVQIAAPGETPSPPAHRRPPKYANQPFKPGKAFLGGLKVKSRPGLDELMADSSPPGAALGEASGAPAGVQHHHGD</sequence>
<comment type="catalytic activity">
    <reaction evidence="17">
        <text>L-arginyl-glycine(out) = L-arginyl-glycine(in)</text>
        <dbReference type="Rhea" id="RHEA:79391"/>
        <dbReference type="ChEBI" id="CHEBI:229955"/>
    </reaction>
</comment>
<evidence type="ECO:0000256" key="17">
    <source>
        <dbReference type="ARBA" id="ARBA00044903"/>
    </source>
</evidence>
<comment type="catalytic activity">
    <reaction evidence="10">
        <text>L-alpha-aminoacyl-L-arginine(out) = L-alpha-aminoacyl-L-arginine(in)</text>
        <dbReference type="Rhea" id="RHEA:79367"/>
        <dbReference type="ChEBI" id="CHEBI:229968"/>
    </reaction>
</comment>
<feature type="transmembrane region" description="Helical" evidence="26">
    <location>
        <begin position="291"/>
        <end position="313"/>
    </location>
</feature>
<comment type="catalytic activity">
    <reaction evidence="11">
        <text>L-alpha-aminoacyl-L-histidine(out) = L-alpha-aminoacyl-L-histidine(in)</text>
        <dbReference type="Rhea" id="RHEA:79375"/>
        <dbReference type="ChEBI" id="CHEBI:229967"/>
    </reaction>
</comment>